<dbReference type="EMBL" id="BAABJI010000001">
    <property type="protein sequence ID" value="GAA4907431.1"/>
    <property type="molecule type" value="Genomic_DNA"/>
</dbReference>
<evidence type="ECO:0000313" key="1">
    <source>
        <dbReference type="EMBL" id="GAA4907431.1"/>
    </source>
</evidence>
<comment type="caution">
    <text evidence="1">The sequence shown here is derived from an EMBL/GenBank/DDBJ whole genome shotgun (WGS) entry which is preliminary data.</text>
</comment>
<keyword evidence="2" id="KW-1185">Reference proteome</keyword>
<evidence type="ECO:0000313" key="2">
    <source>
        <dbReference type="Proteomes" id="UP001501436"/>
    </source>
</evidence>
<reference evidence="2" key="1">
    <citation type="journal article" date="2019" name="Int. J. Syst. Evol. Microbiol.">
        <title>The Global Catalogue of Microorganisms (GCM) 10K type strain sequencing project: providing services to taxonomists for standard genome sequencing and annotation.</title>
        <authorList>
            <consortium name="The Broad Institute Genomics Platform"/>
            <consortium name="The Broad Institute Genome Sequencing Center for Infectious Disease"/>
            <person name="Wu L."/>
            <person name="Ma J."/>
        </authorList>
    </citation>
    <scope>NUCLEOTIDE SEQUENCE [LARGE SCALE GENOMIC DNA]</scope>
    <source>
        <strain evidence="2">JCM 18283</strain>
    </source>
</reference>
<evidence type="ECO:0008006" key="3">
    <source>
        <dbReference type="Google" id="ProtNLM"/>
    </source>
</evidence>
<name>A0ABP9FM19_9SPHI</name>
<accession>A0ABP9FM19</accession>
<dbReference type="Proteomes" id="UP001501436">
    <property type="component" value="Unassembled WGS sequence"/>
</dbReference>
<gene>
    <name evidence="1" type="ORF">GCM10023313_07830</name>
</gene>
<protein>
    <recommendedName>
        <fullName evidence="3">Fimbrillin-A associated anchor protein Mfa1/Mfa2</fullName>
    </recommendedName>
</protein>
<sequence>MLLFSCKKDKPAKPDNSGKLYTVNFKVNSFSQVLEPIGKSSADKKLLADGDSLAQKIGSILYRLYTTNGTLIKQKTSISSAKEFGTLLDSLAAGNYTAVIMGFKGAYTIQEPNTVLPDVNTSLFYKKINFTVSNQNLNQQVALERMNAGLQIILTDEGPISSSVLQYRATVNDYQAFSIFNYTPVTVPNETRIITLKKDKGNFNGGTFDLGTSVSILNTTGPVTVTIWAASNLGGNVIYAQKTLNNVMFYRNKKTILTGKLFSNDPGATGGTGFTTSLKTEFEPDTLKTNY</sequence>
<organism evidence="1 2">
    <name type="scientific">Mucilaginibacter defluvii</name>
    <dbReference type="NCBI Taxonomy" id="1196019"/>
    <lineage>
        <taxon>Bacteria</taxon>
        <taxon>Pseudomonadati</taxon>
        <taxon>Bacteroidota</taxon>
        <taxon>Sphingobacteriia</taxon>
        <taxon>Sphingobacteriales</taxon>
        <taxon>Sphingobacteriaceae</taxon>
        <taxon>Mucilaginibacter</taxon>
    </lineage>
</organism>
<proteinExistence type="predicted"/>